<dbReference type="AlphaFoldDB" id="A0A0F9EFG0"/>
<keyword evidence="4" id="KW-0378">Hydrolase</keyword>
<name>A0A0F9EFG0_9ZZZZ</name>
<dbReference type="InterPro" id="IPR027417">
    <property type="entry name" value="P-loop_NTPase"/>
</dbReference>
<evidence type="ECO:0000256" key="3">
    <source>
        <dbReference type="ARBA" id="ARBA00022741"/>
    </source>
</evidence>
<feature type="domain" description="SF4 helicase" evidence="11">
    <location>
        <begin position="179"/>
        <end position="293"/>
    </location>
</feature>
<dbReference type="EMBL" id="LAZR01037248">
    <property type="protein sequence ID" value="KKL22708.1"/>
    <property type="molecule type" value="Genomic_DNA"/>
</dbReference>
<dbReference type="InterPro" id="IPR036185">
    <property type="entry name" value="DNA_heli_DnaB-like_N_sf"/>
</dbReference>
<reference evidence="12" key="1">
    <citation type="journal article" date="2015" name="Nature">
        <title>Complex archaea that bridge the gap between prokaryotes and eukaryotes.</title>
        <authorList>
            <person name="Spang A."/>
            <person name="Saw J.H."/>
            <person name="Jorgensen S.L."/>
            <person name="Zaremba-Niedzwiedzka K."/>
            <person name="Martijn J."/>
            <person name="Lind A.E."/>
            <person name="van Eijk R."/>
            <person name="Schleper C."/>
            <person name="Guy L."/>
            <person name="Ettema T.J."/>
        </authorList>
    </citation>
    <scope>NUCLEOTIDE SEQUENCE</scope>
</reference>
<protein>
    <recommendedName>
        <fullName evidence="9">DNA 5'-3' helicase</fullName>
        <ecNumber evidence="9">5.6.2.3</ecNumber>
    </recommendedName>
</protein>
<accession>A0A0F9EFG0</accession>
<dbReference type="Gene3D" id="1.10.860.10">
    <property type="entry name" value="DNAb Helicase, Chain A"/>
    <property type="match status" value="1"/>
</dbReference>
<dbReference type="GO" id="GO:0005524">
    <property type="term" value="F:ATP binding"/>
    <property type="evidence" value="ECO:0007669"/>
    <property type="project" value="UniProtKB-KW"/>
</dbReference>
<dbReference type="Pfam" id="PF03796">
    <property type="entry name" value="DnaB_C"/>
    <property type="match status" value="1"/>
</dbReference>
<sequence>MFEERPDPLIRRMPPQHLEAERCVVAACFDAFKGFDELEIAIKPGDFYSVWYRTVWETMVSLRERRIPIENVSVKNDLARRGVPIDTDRETELIVLECDTVPTAANLNYYARIVVAMSRKRNLIEVGARILELGYSAGKVRDLFSAAHELLFGATAERQAEKIVNATQLAGEVFQHLNDPDRDPGVSTGWFGLDQVVQCFRPGEMTVLAGRPSMGKSALMNALVAAMLREGERVGICSLEMDRLQLACNAIGARVGIDTTRIRSGAFGEYGAIDLTEAGIDRWVEAHERHANN</sequence>
<keyword evidence="5" id="KW-0347">Helicase</keyword>
<evidence type="ECO:0000256" key="4">
    <source>
        <dbReference type="ARBA" id="ARBA00022801"/>
    </source>
</evidence>
<evidence type="ECO:0000256" key="9">
    <source>
        <dbReference type="ARBA" id="ARBA00044969"/>
    </source>
</evidence>
<dbReference type="PANTHER" id="PTHR30153:SF2">
    <property type="entry name" value="REPLICATIVE DNA HELICASE"/>
    <property type="match status" value="1"/>
</dbReference>
<evidence type="ECO:0000256" key="2">
    <source>
        <dbReference type="ARBA" id="ARBA00022705"/>
    </source>
</evidence>
<keyword evidence="2" id="KW-0235">DNA replication</keyword>
<evidence type="ECO:0000256" key="8">
    <source>
        <dbReference type="ARBA" id="ARBA00023235"/>
    </source>
</evidence>
<keyword evidence="8" id="KW-0413">Isomerase</keyword>
<dbReference type="Gene3D" id="3.40.50.300">
    <property type="entry name" value="P-loop containing nucleotide triphosphate hydrolases"/>
    <property type="match status" value="1"/>
</dbReference>
<evidence type="ECO:0000256" key="1">
    <source>
        <dbReference type="ARBA" id="ARBA00008428"/>
    </source>
</evidence>
<proteinExistence type="inferred from homology"/>
<comment type="similarity">
    <text evidence="1">Belongs to the helicase family. DnaB subfamily.</text>
</comment>
<dbReference type="GO" id="GO:0043139">
    <property type="term" value="F:5'-3' DNA helicase activity"/>
    <property type="evidence" value="ECO:0007669"/>
    <property type="project" value="UniProtKB-EC"/>
</dbReference>
<dbReference type="Pfam" id="PF00772">
    <property type="entry name" value="DnaB"/>
    <property type="match status" value="1"/>
</dbReference>
<comment type="catalytic activity">
    <reaction evidence="10">
        <text>ATP + H2O = ADP + phosphate + H(+)</text>
        <dbReference type="Rhea" id="RHEA:13065"/>
        <dbReference type="ChEBI" id="CHEBI:15377"/>
        <dbReference type="ChEBI" id="CHEBI:15378"/>
        <dbReference type="ChEBI" id="CHEBI:30616"/>
        <dbReference type="ChEBI" id="CHEBI:43474"/>
        <dbReference type="ChEBI" id="CHEBI:456216"/>
        <dbReference type="EC" id="5.6.2.3"/>
    </reaction>
</comment>
<dbReference type="GO" id="GO:0005829">
    <property type="term" value="C:cytosol"/>
    <property type="evidence" value="ECO:0007669"/>
    <property type="project" value="TreeGrafter"/>
</dbReference>
<evidence type="ECO:0000259" key="11">
    <source>
        <dbReference type="PROSITE" id="PS51199"/>
    </source>
</evidence>
<dbReference type="GO" id="GO:0003677">
    <property type="term" value="F:DNA binding"/>
    <property type="evidence" value="ECO:0007669"/>
    <property type="project" value="UniProtKB-KW"/>
</dbReference>
<evidence type="ECO:0000256" key="5">
    <source>
        <dbReference type="ARBA" id="ARBA00022806"/>
    </source>
</evidence>
<dbReference type="PANTHER" id="PTHR30153">
    <property type="entry name" value="REPLICATIVE DNA HELICASE DNAB"/>
    <property type="match status" value="1"/>
</dbReference>
<gene>
    <name evidence="12" type="ORF">LCGC14_2432740</name>
</gene>
<dbReference type="GO" id="GO:0006260">
    <property type="term" value="P:DNA replication"/>
    <property type="evidence" value="ECO:0007669"/>
    <property type="project" value="UniProtKB-KW"/>
</dbReference>
<dbReference type="InterPro" id="IPR007694">
    <property type="entry name" value="DNA_helicase_DnaB-like_C"/>
</dbReference>
<dbReference type="InterPro" id="IPR007693">
    <property type="entry name" value="DNA_helicase_DnaB-like_N"/>
</dbReference>
<dbReference type="SUPFAM" id="SSF48024">
    <property type="entry name" value="N-terminal domain of DnaB helicase"/>
    <property type="match status" value="1"/>
</dbReference>
<dbReference type="EC" id="5.6.2.3" evidence="9"/>
<keyword evidence="6" id="KW-0067">ATP-binding</keyword>
<keyword evidence="7" id="KW-0238">DNA-binding</keyword>
<keyword evidence="3" id="KW-0547">Nucleotide-binding</keyword>
<evidence type="ECO:0000256" key="10">
    <source>
        <dbReference type="ARBA" id="ARBA00048954"/>
    </source>
</evidence>
<dbReference type="GO" id="GO:0016787">
    <property type="term" value="F:hydrolase activity"/>
    <property type="evidence" value="ECO:0007669"/>
    <property type="project" value="UniProtKB-KW"/>
</dbReference>
<evidence type="ECO:0000313" key="12">
    <source>
        <dbReference type="EMBL" id="KKL22708.1"/>
    </source>
</evidence>
<evidence type="ECO:0000256" key="7">
    <source>
        <dbReference type="ARBA" id="ARBA00023125"/>
    </source>
</evidence>
<evidence type="ECO:0000256" key="6">
    <source>
        <dbReference type="ARBA" id="ARBA00022840"/>
    </source>
</evidence>
<dbReference type="InterPro" id="IPR016136">
    <property type="entry name" value="DNA_helicase_N/primase_C"/>
</dbReference>
<comment type="caution">
    <text evidence="12">The sequence shown here is derived from an EMBL/GenBank/DDBJ whole genome shotgun (WGS) entry which is preliminary data.</text>
</comment>
<organism evidence="12">
    <name type="scientific">marine sediment metagenome</name>
    <dbReference type="NCBI Taxonomy" id="412755"/>
    <lineage>
        <taxon>unclassified sequences</taxon>
        <taxon>metagenomes</taxon>
        <taxon>ecological metagenomes</taxon>
    </lineage>
</organism>
<dbReference type="SUPFAM" id="SSF52540">
    <property type="entry name" value="P-loop containing nucleoside triphosphate hydrolases"/>
    <property type="match status" value="1"/>
</dbReference>
<dbReference type="PROSITE" id="PS51199">
    <property type="entry name" value="SF4_HELICASE"/>
    <property type="match status" value="1"/>
</dbReference>